<reference evidence="7 8" key="1">
    <citation type="submission" date="2015-05" db="EMBL/GenBank/DDBJ databases">
        <authorList>
            <person name="Wang D.B."/>
            <person name="Wang M."/>
        </authorList>
    </citation>
    <scope>NUCLEOTIDE SEQUENCE [LARGE SCALE GENOMIC DNA]</scope>
    <source>
        <strain evidence="7">VL1</strain>
    </source>
</reference>
<dbReference type="EMBL" id="CVQH01001113">
    <property type="protein sequence ID" value="CRJ96273.1"/>
    <property type="molecule type" value="Genomic_DNA"/>
</dbReference>
<dbReference type="InterPro" id="IPR036259">
    <property type="entry name" value="MFS_trans_sf"/>
</dbReference>
<feature type="transmembrane region" description="Helical" evidence="5">
    <location>
        <begin position="272"/>
        <end position="290"/>
    </location>
</feature>
<feature type="transmembrane region" description="Helical" evidence="5">
    <location>
        <begin position="147"/>
        <end position="172"/>
    </location>
</feature>
<dbReference type="GO" id="GO:0005886">
    <property type="term" value="C:plasma membrane"/>
    <property type="evidence" value="ECO:0007669"/>
    <property type="project" value="TreeGrafter"/>
</dbReference>
<feature type="transmembrane region" description="Helical" evidence="5">
    <location>
        <begin position="377"/>
        <end position="401"/>
    </location>
</feature>
<evidence type="ECO:0000256" key="5">
    <source>
        <dbReference type="SAM" id="Phobius"/>
    </source>
</evidence>
<name>A0A0G4KH52_VERLO</name>
<feature type="transmembrane region" description="Helical" evidence="5">
    <location>
        <begin position="310"/>
        <end position="330"/>
    </location>
</feature>
<dbReference type="AlphaFoldDB" id="A0A0G4KH52"/>
<keyword evidence="8" id="KW-1185">Reference proteome</keyword>
<keyword evidence="2 5" id="KW-0812">Transmembrane</keyword>
<evidence type="ECO:0000256" key="2">
    <source>
        <dbReference type="ARBA" id="ARBA00022692"/>
    </source>
</evidence>
<feature type="transmembrane region" description="Helical" evidence="5">
    <location>
        <begin position="422"/>
        <end position="439"/>
    </location>
</feature>
<evidence type="ECO:0000256" key="4">
    <source>
        <dbReference type="ARBA" id="ARBA00023136"/>
    </source>
</evidence>
<feature type="domain" description="Major facilitator superfamily (MFS) profile" evidence="6">
    <location>
        <begin position="56"/>
        <end position="497"/>
    </location>
</feature>
<comment type="subcellular location">
    <subcellularLocation>
        <location evidence="1">Membrane</location>
        <topology evidence="1">Multi-pass membrane protein</topology>
    </subcellularLocation>
</comment>
<feature type="transmembrane region" description="Helical" evidence="5">
    <location>
        <begin position="445"/>
        <end position="466"/>
    </location>
</feature>
<feature type="transmembrane region" description="Helical" evidence="5">
    <location>
        <begin position="122"/>
        <end position="141"/>
    </location>
</feature>
<feature type="transmembrane region" description="Helical" evidence="5">
    <location>
        <begin position="351"/>
        <end position="371"/>
    </location>
</feature>
<keyword evidence="4 5" id="KW-0472">Membrane</keyword>
<dbReference type="InterPro" id="IPR011701">
    <property type="entry name" value="MFS"/>
</dbReference>
<evidence type="ECO:0000313" key="8">
    <source>
        <dbReference type="Proteomes" id="UP000044602"/>
    </source>
</evidence>
<evidence type="ECO:0000259" key="6">
    <source>
        <dbReference type="PROSITE" id="PS50850"/>
    </source>
</evidence>
<gene>
    <name evidence="7" type="ORF">BN1708_002124</name>
</gene>
<organism evidence="7 8">
    <name type="scientific">Verticillium longisporum</name>
    <name type="common">Verticillium dahliae var. longisporum</name>
    <dbReference type="NCBI Taxonomy" id="100787"/>
    <lineage>
        <taxon>Eukaryota</taxon>
        <taxon>Fungi</taxon>
        <taxon>Dikarya</taxon>
        <taxon>Ascomycota</taxon>
        <taxon>Pezizomycotina</taxon>
        <taxon>Sordariomycetes</taxon>
        <taxon>Hypocreomycetidae</taxon>
        <taxon>Glomerellales</taxon>
        <taxon>Plectosphaerellaceae</taxon>
        <taxon>Verticillium</taxon>
    </lineage>
</organism>
<dbReference type="Pfam" id="PF07690">
    <property type="entry name" value="MFS_1"/>
    <property type="match status" value="1"/>
</dbReference>
<dbReference type="Gene3D" id="1.20.1250.20">
    <property type="entry name" value="MFS general substrate transporter like domains"/>
    <property type="match status" value="1"/>
</dbReference>
<sequence length="497" mass="53365">MATITSTTQTVSVVSLEARNTSTGGQRLSLNRPDIAASRTFPSVYSRFSKTQKRSTTYTTAIGGLLASMSTTSVFAAVPEITSAFDTTPTAINISNAIYLVVMGLAACFWGPLSDVFGRRTAYILSTLLFFASSIGTALSPSLPAFFFFRSLTAAQSTAFLVLASSCISDVFHPTERATAMGWFLRGVAFGPAFGPILGGIIVTFTSWRVIFWVQSGLSGVAFLLVAFMLQETLLQTRHAELKGQKPGAAAKKLWQWSNPSTVFKLLGHGNLFFAVFASSAIGFNMYSLLTPIRYILNPRLGLTTPLQSGLIYLAPGAGYLVGTTLGGRWSDHNVKSWMHRRGFRLWEDRLRSTIFFMLGLLPGFTLLYGWSVQKGWGGIALPVICLFGQGVCQTTTFPSLNAYILDIMQDQSGKASASHYMMRYCFSALATATVVPMIDAIGVGWTVCISSAMVFFSGCLILVVIHFGGSWRGAGAGAGRSTSMGMGTGRAGGQPV</sequence>
<proteinExistence type="predicted"/>
<evidence type="ECO:0000256" key="3">
    <source>
        <dbReference type="ARBA" id="ARBA00022989"/>
    </source>
</evidence>
<dbReference type="PANTHER" id="PTHR23502">
    <property type="entry name" value="MAJOR FACILITATOR SUPERFAMILY"/>
    <property type="match status" value="1"/>
</dbReference>
<dbReference type="PROSITE" id="PS50850">
    <property type="entry name" value="MFS"/>
    <property type="match status" value="1"/>
</dbReference>
<evidence type="ECO:0000313" key="7">
    <source>
        <dbReference type="EMBL" id="CRJ96273.1"/>
    </source>
</evidence>
<feature type="transmembrane region" description="Helical" evidence="5">
    <location>
        <begin position="57"/>
        <end position="78"/>
    </location>
</feature>
<accession>A0A0G4KH52</accession>
<feature type="transmembrane region" description="Helical" evidence="5">
    <location>
        <begin position="211"/>
        <end position="230"/>
    </location>
</feature>
<protein>
    <recommendedName>
        <fullName evidence="6">Major facilitator superfamily (MFS) profile domain-containing protein</fullName>
    </recommendedName>
</protein>
<dbReference type="InterPro" id="IPR020846">
    <property type="entry name" value="MFS_dom"/>
</dbReference>
<dbReference type="PANTHER" id="PTHR23502:SF64">
    <property type="entry name" value="TRANSPORTER, PUTATIVE (AFU_ORTHOLOGUE AFUA_3G11760)-RELATED"/>
    <property type="match status" value="1"/>
</dbReference>
<dbReference type="GO" id="GO:0022857">
    <property type="term" value="F:transmembrane transporter activity"/>
    <property type="evidence" value="ECO:0007669"/>
    <property type="project" value="InterPro"/>
</dbReference>
<evidence type="ECO:0000256" key="1">
    <source>
        <dbReference type="ARBA" id="ARBA00004141"/>
    </source>
</evidence>
<dbReference type="SUPFAM" id="SSF103473">
    <property type="entry name" value="MFS general substrate transporter"/>
    <property type="match status" value="1"/>
</dbReference>
<dbReference type="STRING" id="100787.A0A0G4KH52"/>
<feature type="transmembrane region" description="Helical" evidence="5">
    <location>
        <begin position="90"/>
        <end position="110"/>
    </location>
</feature>
<feature type="transmembrane region" description="Helical" evidence="5">
    <location>
        <begin position="184"/>
        <end position="205"/>
    </location>
</feature>
<dbReference type="Proteomes" id="UP000044602">
    <property type="component" value="Unassembled WGS sequence"/>
</dbReference>
<keyword evidence="3 5" id="KW-1133">Transmembrane helix</keyword>